<dbReference type="GO" id="GO:0006261">
    <property type="term" value="P:DNA-templated DNA replication"/>
    <property type="evidence" value="ECO:0007669"/>
    <property type="project" value="UniProtKB-UniRule"/>
</dbReference>
<feature type="domain" description="DNA-directed DNA polymerase family A palm" evidence="14">
    <location>
        <begin position="669"/>
        <end position="877"/>
    </location>
</feature>
<dbReference type="GO" id="GO:0006302">
    <property type="term" value="P:double-strand break repair"/>
    <property type="evidence" value="ECO:0007669"/>
    <property type="project" value="TreeGrafter"/>
</dbReference>
<keyword evidence="9 12" id="KW-0234">DNA repair</keyword>
<evidence type="ECO:0000256" key="5">
    <source>
        <dbReference type="ARBA" id="ARBA00022722"/>
    </source>
</evidence>
<dbReference type="Gene3D" id="1.20.1060.10">
    <property type="entry name" value="Taq DNA Polymerase, Chain T, domain 4"/>
    <property type="match status" value="1"/>
</dbReference>
<evidence type="ECO:0000256" key="6">
    <source>
        <dbReference type="ARBA" id="ARBA00022763"/>
    </source>
</evidence>
<evidence type="ECO:0000256" key="3">
    <source>
        <dbReference type="ARBA" id="ARBA00022695"/>
    </source>
</evidence>
<comment type="similarity">
    <text evidence="1 12">Belongs to the DNA polymerase type-A family.</text>
</comment>
<dbReference type="FunFam" id="1.20.1060.10:FF:000001">
    <property type="entry name" value="DNA polymerase I"/>
    <property type="match status" value="1"/>
</dbReference>
<keyword evidence="8 12" id="KW-0238">DNA-binding</keyword>
<dbReference type="NCBIfam" id="TIGR00593">
    <property type="entry name" value="pola"/>
    <property type="match status" value="1"/>
</dbReference>
<evidence type="ECO:0000256" key="11">
    <source>
        <dbReference type="NCBIfam" id="TIGR00593"/>
    </source>
</evidence>
<dbReference type="Gene3D" id="3.30.420.10">
    <property type="entry name" value="Ribonuclease H-like superfamily/Ribonuclease H"/>
    <property type="match status" value="1"/>
</dbReference>
<dbReference type="AlphaFoldDB" id="A0A1F8FP81"/>
<dbReference type="Pfam" id="PF02739">
    <property type="entry name" value="5_3_exonuc_N"/>
    <property type="match status" value="1"/>
</dbReference>
<evidence type="ECO:0000259" key="13">
    <source>
        <dbReference type="SMART" id="SM00475"/>
    </source>
</evidence>
<dbReference type="PANTHER" id="PTHR10133:SF27">
    <property type="entry name" value="DNA POLYMERASE NU"/>
    <property type="match status" value="1"/>
</dbReference>
<keyword evidence="12" id="KW-0378">Hydrolase</keyword>
<dbReference type="InterPro" id="IPR036397">
    <property type="entry name" value="RNaseH_sf"/>
</dbReference>
<dbReference type="SUPFAM" id="SSF56672">
    <property type="entry name" value="DNA/RNA polymerases"/>
    <property type="match status" value="1"/>
</dbReference>
<dbReference type="InterPro" id="IPR001098">
    <property type="entry name" value="DNA-dir_DNA_pol_A_palm_dom"/>
</dbReference>
<dbReference type="Proteomes" id="UP000176581">
    <property type="component" value="Unassembled WGS sequence"/>
</dbReference>
<accession>A0A1F8FP81</accession>
<evidence type="ECO:0000256" key="4">
    <source>
        <dbReference type="ARBA" id="ARBA00022705"/>
    </source>
</evidence>
<keyword evidence="3 12" id="KW-0548">Nucleotidyltransferase</keyword>
<dbReference type="CDD" id="cd08637">
    <property type="entry name" value="DNA_pol_A_pol_I_C"/>
    <property type="match status" value="1"/>
</dbReference>
<dbReference type="PRINTS" id="PR00868">
    <property type="entry name" value="DNAPOLI"/>
</dbReference>
<evidence type="ECO:0000256" key="1">
    <source>
        <dbReference type="ARBA" id="ARBA00007705"/>
    </source>
</evidence>
<gene>
    <name evidence="12" type="primary">polA</name>
    <name evidence="15" type="ORF">A3J47_00850</name>
</gene>
<comment type="function">
    <text evidence="12">In addition to polymerase activity, this DNA polymerase exhibits 5'-3' exonuclease activity.</text>
</comment>
<dbReference type="SMART" id="SM00279">
    <property type="entry name" value="HhH2"/>
    <property type="match status" value="1"/>
</dbReference>
<keyword evidence="4 12" id="KW-0235">DNA replication</keyword>
<keyword evidence="12" id="KW-0269">Exonuclease</keyword>
<dbReference type="SMART" id="SM00482">
    <property type="entry name" value="POLAc"/>
    <property type="match status" value="1"/>
</dbReference>
<dbReference type="Gene3D" id="3.30.70.370">
    <property type="match status" value="1"/>
</dbReference>
<name>A0A1F8FP81_9BACT</name>
<evidence type="ECO:0000256" key="9">
    <source>
        <dbReference type="ARBA" id="ARBA00023204"/>
    </source>
</evidence>
<dbReference type="Pfam" id="PF01367">
    <property type="entry name" value="5_3_exonuc"/>
    <property type="match status" value="1"/>
</dbReference>
<evidence type="ECO:0000256" key="7">
    <source>
        <dbReference type="ARBA" id="ARBA00022932"/>
    </source>
</evidence>
<organism evidence="15 16">
    <name type="scientific">Candidatus Yanofskybacteria bacterium RIFCSPHIGHO2_02_FULL_43_22</name>
    <dbReference type="NCBI Taxonomy" id="1802681"/>
    <lineage>
        <taxon>Bacteria</taxon>
        <taxon>Candidatus Yanofskyibacteriota</taxon>
    </lineage>
</organism>
<dbReference type="CDD" id="cd09898">
    <property type="entry name" value="H3TH_53EXO"/>
    <property type="match status" value="1"/>
</dbReference>
<keyword evidence="5" id="KW-0540">Nuclease</keyword>
<dbReference type="EC" id="2.7.7.7" evidence="11 12"/>
<evidence type="ECO:0000256" key="8">
    <source>
        <dbReference type="ARBA" id="ARBA00023125"/>
    </source>
</evidence>
<evidence type="ECO:0000259" key="14">
    <source>
        <dbReference type="SMART" id="SM00482"/>
    </source>
</evidence>
<proteinExistence type="inferred from homology"/>
<comment type="caution">
    <text evidence="15">The sequence shown here is derived from an EMBL/GenBank/DDBJ whole genome shotgun (WGS) entry which is preliminary data.</text>
</comment>
<dbReference type="SMART" id="SM00475">
    <property type="entry name" value="53EXOc"/>
    <property type="match status" value="1"/>
</dbReference>
<evidence type="ECO:0000313" key="15">
    <source>
        <dbReference type="EMBL" id="OGN14944.1"/>
    </source>
</evidence>
<evidence type="ECO:0000313" key="16">
    <source>
        <dbReference type="Proteomes" id="UP000176581"/>
    </source>
</evidence>
<dbReference type="NCBIfam" id="NF004397">
    <property type="entry name" value="PRK05755.1"/>
    <property type="match status" value="1"/>
</dbReference>
<keyword evidence="6 12" id="KW-0227">DNA damage</keyword>
<dbReference type="FunFam" id="3.40.50.1010:FF:000001">
    <property type="entry name" value="DNA polymerase I"/>
    <property type="match status" value="1"/>
</dbReference>
<dbReference type="SUPFAM" id="SSF88723">
    <property type="entry name" value="PIN domain-like"/>
    <property type="match status" value="1"/>
</dbReference>
<dbReference type="CDD" id="cd09859">
    <property type="entry name" value="PIN_53EXO"/>
    <property type="match status" value="1"/>
</dbReference>
<keyword evidence="2 12" id="KW-0808">Transferase</keyword>
<dbReference type="Pfam" id="PF00476">
    <property type="entry name" value="DNA_pol_A"/>
    <property type="match status" value="1"/>
</dbReference>
<dbReference type="FunFam" id="1.10.150.20:FF:000002">
    <property type="entry name" value="DNA polymerase I"/>
    <property type="match status" value="1"/>
</dbReference>
<keyword evidence="7 12" id="KW-0239">DNA-directed DNA polymerase</keyword>
<protein>
    <recommendedName>
        <fullName evidence="11 12">DNA polymerase I</fullName>
        <ecNumber evidence="11 12">2.7.7.7</ecNumber>
    </recommendedName>
</protein>
<dbReference type="InterPro" id="IPR018320">
    <property type="entry name" value="DNA_polymerase_1"/>
</dbReference>
<evidence type="ECO:0000256" key="10">
    <source>
        <dbReference type="ARBA" id="ARBA00049244"/>
    </source>
</evidence>
<reference evidence="15 16" key="1">
    <citation type="journal article" date="2016" name="Nat. Commun.">
        <title>Thousands of microbial genomes shed light on interconnected biogeochemical processes in an aquifer system.</title>
        <authorList>
            <person name="Anantharaman K."/>
            <person name="Brown C.T."/>
            <person name="Hug L.A."/>
            <person name="Sharon I."/>
            <person name="Castelle C.J."/>
            <person name="Probst A.J."/>
            <person name="Thomas B.C."/>
            <person name="Singh A."/>
            <person name="Wilkins M.J."/>
            <person name="Karaoz U."/>
            <person name="Brodie E.L."/>
            <person name="Williams K.H."/>
            <person name="Hubbard S.S."/>
            <person name="Banfield J.F."/>
        </authorList>
    </citation>
    <scope>NUCLEOTIDE SEQUENCE [LARGE SCALE GENOMIC DNA]</scope>
</reference>
<dbReference type="InterPro" id="IPR029060">
    <property type="entry name" value="PIN-like_dom_sf"/>
</dbReference>
<dbReference type="GO" id="GO:0008409">
    <property type="term" value="F:5'-3' exonuclease activity"/>
    <property type="evidence" value="ECO:0007669"/>
    <property type="project" value="UniProtKB-UniRule"/>
</dbReference>
<dbReference type="GO" id="GO:0003677">
    <property type="term" value="F:DNA binding"/>
    <property type="evidence" value="ECO:0007669"/>
    <property type="project" value="UniProtKB-UniRule"/>
</dbReference>
<dbReference type="SUPFAM" id="SSF47807">
    <property type="entry name" value="5' to 3' exonuclease, C-terminal subdomain"/>
    <property type="match status" value="1"/>
</dbReference>
<dbReference type="GO" id="GO:0003887">
    <property type="term" value="F:DNA-directed DNA polymerase activity"/>
    <property type="evidence" value="ECO:0007669"/>
    <property type="project" value="UniProtKB-UniRule"/>
</dbReference>
<comment type="catalytic activity">
    <reaction evidence="10 12">
        <text>DNA(n) + a 2'-deoxyribonucleoside 5'-triphosphate = DNA(n+1) + diphosphate</text>
        <dbReference type="Rhea" id="RHEA:22508"/>
        <dbReference type="Rhea" id="RHEA-COMP:17339"/>
        <dbReference type="Rhea" id="RHEA-COMP:17340"/>
        <dbReference type="ChEBI" id="CHEBI:33019"/>
        <dbReference type="ChEBI" id="CHEBI:61560"/>
        <dbReference type="ChEBI" id="CHEBI:173112"/>
        <dbReference type="EC" id="2.7.7.7"/>
    </reaction>
</comment>
<dbReference type="InterPro" id="IPR008918">
    <property type="entry name" value="HhH2"/>
</dbReference>
<evidence type="ECO:0000256" key="12">
    <source>
        <dbReference type="RuleBase" id="RU004460"/>
    </source>
</evidence>
<feature type="domain" description="5'-3' exonuclease" evidence="13">
    <location>
        <begin position="2"/>
        <end position="301"/>
    </location>
</feature>
<dbReference type="Gene3D" id="3.40.50.1010">
    <property type="entry name" value="5'-nuclease"/>
    <property type="match status" value="1"/>
</dbReference>
<dbReference type="InterPro" id="IPR043502">
    <property type="entry name" value="DNA/RNA_pol_sf"/>
</dbReference>
<dbReference type="EMBL" id="MGJV01000018">
    <property type="protein sequence ID" value="OGN14944.1"/>
    <property type="molecule type" value="Genomic_DNA"/>
</dbReference>
<dbReference type="CDD" id="cd06140">
    <property type="entry name" value="DNA_polA_I_Bacillus_like_exo"/>
    <property type="match status" value="1"/>
</dbReference>
<dbReference type="PANTHER" id="PTHR10133">
    <property type="entry name" value="DNA POLYMERASE I"/>
    <property type="match status" value="1"/>
</dbReference>
<dbReference type="InterPro" id="IPR002421">
    <property type="entry name" value="5-3_exonuclease"/>
</dbReference>
<dbReference type="Gene3D" id="1.10.150.20">
    <property type="entry name" value="5' to 3' exonuclease, C-terminal subdomain"/>
    <property type="match status" value="2"/>
</dbReference>
<dbReference type="InterPro" id="IPR020045">
    <property type="entry name" value="DNA_polI_H3TH"/>
</dbReference>
<dbReference type="InterPro" id="IPR012337">
    <property type="entry name" value="RNaseH-like_sf"/>
</dbReference>
<evidence type="ECO:0000256" key="2">
    <source>
        <dbReference type="ARBA" id="ARBA00022679"/>
    </source>
</evidence>
<dbReference type="InterPro" id="IPR020046">
    <property type="entry name" value="5-3_exonucl_a-hlix_arch_N"/>
</dbReference>
<dbReference type="InterPro" id="IPR036279">
    <property type="entry name" value="5-3_exonuclease_C_sf"/>
</dbReference>
<dbReference type="InterPro" id="IPR002298">
    <property type="entry name" value="DNA_polymerase_A"/>
</dbReference>
<sequence length="915" mass="104380">MKKLVLIDGHALVHRAFHALPPTLNSPKGVPTNAVFGFTSVLLKMLKDLKPDYIAATFDLAAPTFRHEEFAEYKAHREKAPDELHAQVPLVKEVLKAFGIPIYEKPGLEADDLIGTLAERSKKNKDIQTIIMTGDLDTLQLVDDDKVVVFTLRKGVTDTVLYDENEVFKRYGLKPEQLNDFKGLKGDPSDNIPGVPGVGEKTAAALIQKFKTLEFLYEEIYNLQSLNSTEIPGLKHREPFPSKQTQNSKFKKNKIQIKPPLSEKLIQKLLDNKDMAFFSKKLSTIVRDVELDFELNKVDWLKNLDRPEIEKLFKELGLYSLIKRLDEINALSQKEMRLFETAAKKENSGQIKEVGSEEGLREILSRISKDKEMVFDINNGFLNVAIADKCYSIVWSLVVGPKELFKGFKEIFESKYVFKIGHDFKESAKFLLGYGIELSRPGFDTKLAAYLFNSDRNDYGLEKIYFDEFQESMTEDKRKNPFSILKLKERQSGRLKKEKLEWLFENIEVPVAIILAEMELRGILIDSKAIAKLSKLVTVEISGLEKEIYKFAGAEFNINSPKQLKEVLFDPSPGGLGLKGKVRKTAKGALSTAAGELEKLVDEHPIIEKILRYREIQKLKTTYIDPFPTLISKTSGRLHTTFNQTGTTTGRLASQDPNLQNIPIRTELGQEFRKVFIASPGYKLVSFDYSQLELRIAAHISQDEKMIAAFKRGEDIHTRTAMEIFGVKSEMVDKNMRRDAKVMNFGILYGMGVLGFQRASGISRERAREFIDRYMKEFPGIARYMNDMKMKVRKDGYVATIFGRRRWLPEIRSSMPQMVSQAERMAINHPIQGSAADLVKLAMIKVFEHIHDSGVQDDTFLLLQVHDELLFEVKETLVKNITEKIKDIMENAYKFDVLLTVDVKYGNNWAEMTKT</sequence>
<dbReference type="SUPFAM" id="SSF53098">
    <property type="entry name" value="Ribonuclease H-like"/>
    <property type="match status" value="1"/>
</dbReference>